<reference evidence="2 3" key="1">
    <citation type="submission" date="2016-10" db="EMBL/GenBank/DDBJ databases">
        <authorList>
            <person name="de Groot N.N."/>
        </authorList>
    </citation>
    <scope>NUCLEOTIDE SEQUENCE [LARGE SCALE GENOMIC DNA]</scope>
    <source>
        <strain evidence="2 3">CGMCC 1.11030</strain>
    </source>
</reference>
<dbReference type="STRING" id="1114924.SAMN05216258_105208"/>
<keyword evidence="3" id="KW-1185">Reference proteome</keyword>
<evidence type="ECO:0000259" key="1">
    <source>
        <dbReference type="PROSITE" id="PS50995"/>
    </source>
</evidence>
<feature type="domain" description="HTH marR-type" evidence="1">
    <location>
        <begin position="6"/>
        <end position="142"/>
    </location>
</feature>
<dbReference type="SUPFAM" id="SSF46785">
    <property type="entry name" value="Winged helix' DNA-binding domain"/>
    <property type="match status" value="1"/>
</dbReference>
<evidence type="ECO:0000313" key="2">
    <source>
        <dbReference type="EMBL" id="SFI23855.1"/>
    </source>
</evidence>
<protein>
    <submittedName>
        <fullName evidence="2">Transcriptional regulator, MarR family</fullName>
    </submittedName>
</protein>
<name>A0A1I3GK24_9RHOB</name>
<dbReference type="OrthoDB" id="2287011at2"/>
<organism evidence="2 3">
    <name type="scientific">Albimonas pacifica</name>
    <dbReference type="NCBI Taxonomy" id="1114924"/>
    <lineage>
        <taxon>Bacteria</taxon>
        <taxon>Pseudomonadati</taxon>
        <taxon>Pseudomonadota</taxon>
        <taxon>Alphaproteobacteria</taxon>
        <taxon>Rhodobacterales</taxon>
        <taxon>Paracoccaceae</taxon>
        <taxon>Albimonas</taxon>
    </lineage>
</organism>
<evidence type="ECO:0000313" key="3">
    <source>
        <dbReference type="Proteomes" id="UP000199377"/>
    </source>
</evidence>
<dbReference type="InterPro" id="IPR039422">
    <property type="entry name" value="MarR/SlyA-like"/>
</dbReference>
<dbReference type="RefSeq" id="WP_092860041.1">
    <property type="nucleotide sequence ID" value="NZ_FOQH01000005.1"/>
</dbReference>
<dbReference type="EMBL" id="FOQH01000005">
    <property type="protein sequence ID" value="SFI23855.1"/>
    <property type="molecule type" value="Genomic_DNA"/>
</dbReference>
<dbReference type="AlphaFoldDB" id="A0A1I3GK24"/>
<dbReference type="InterPro" id="IPR000835">
    <property type="entry name" value="HTH_MarR-typ"/>
</dbReference>
<accession>A0A1I3GK24</accession>
<proteinExistence type="predicted"/>
<dbReference type="InterPro" id="IPR036388">
    <property type="entry name" value="WH-like_DNA-bd_sf"/>
</dbReference>
<gene>
    <name evidence="2" type="ORF">SAMN05216258_105208</name>
</gene>
<dbReference type="PROSITE" id="PS50995">
    <property type="entry name" value="HTH_MARR_2"/>
    <property type="match status" value="1"/>
</dbReference>
<dbReference type="Pfam" id="PF12802">
    <property type="entry name" value="MarR_2"/>
    <property type="match status" value="1"/>
</dbReference>
<sequence>MANELSTCLVLSTVRAARALTRRYDARLREYGVTLAQFSVMGSIREKADRTLSEHAERIAMDRTTLSRNLDLLERKGLARKDAGGAGNARRCALTPEGDAALDRLMPVWREAQAEIRGRLHEADPDADPDAFLRMLALLTRL</sequence>
<dbReference type="Gene3D" id="1.10.10.10">
    <property type="entry name" value="Winged helix-like DNA-binding domain superfamily/Winged helix DNA-binding domain"/>
    <property type="match status" value="1"/>
</dbReference>
<dbReference type="GO" id="GO:0003700">
    <property type="term" value="F:DNA-binding transcription factor activity"/>
    <property type="evidence" value="ECO:0007669"/>
    <property type="project" value="InterPro"/>
</dbReference>
<dbReference type="PANTHER" id="PTHR33164:SF105">
    <property type="entry name" value="TRANSCRIPTIONAL REPRESSOR PROTEIN-RELATED"/>
    <property type="match status" value="1"/>
</dbReference>
<dbReference type="Proteomes" id="UP000199377">
    <property type="component" value="Unassembled WGS sequence"/>
</dbReference>
<dbReference type="SMART" id="SM00347">
    <property type="entry name" value="HTH_MARR"/>
    <property type="match status" value="1"/>
</dbReference>
<dbReference type="PANTHER" id="PTHR33164">
    <property type="entry name" value="TRANSCRIPTIONAL REGULATOR, MARR FAMILY"/>
    <property type="match status" value="1"/>
</dbReference>
<dbReference type="InterPro" id="IPR036390">
    <property type="entry name" value="WH_DNA-bd_sf"/>
</dbReference>
<dbReference type="GO" id="GO:0006950">
    <property type="term" value="P:response to stress"/>
    <property type="evidence" value="ECO:0007669"/>
    <property type="project" value="TreeGrafter"/>
</dbReference>